<dbReference type="Pfam" id="PF00857">
    <property type="entry name" value="Isochorismatase"/>
    <property type="match status" value="1"/>
</dbReference>
<evidence type="ECO:0000313" key="3">
    <source>
        <dbReference type="EMBL" id="GAA2777107.1"/>
    </source>
</evidence>
<evidence type="ECO:0000259" key="2">
    <source>
        <dbReference type="Pfam" id="PF00857"/>
    </source>
</evidence>
<dbReference type="EMBL" id="BAAAUX010000003">
    <property type="protein sequence ID" value="GAA2777107.1"/>
    <property type="molecule type" value="Genomic_DNA"/>
</dbReference>
<dbReference type="PANTHER" id="PTHR43540">
    <property type="entry name" value="PEROXYUREIDOACRYLATE/UREIDOACRYLATE AMIDOHYDROLASE-RELATED"/>
    <property type="match status" value="1"/>
</dbReference>
<keyword evidence="4" id="KW-1185">Reference proteome</keyword>
<reference evidence="3 4" key="1">
    <citation type="journal article" date="2019" name="Int. J. Syst. Evol. Microbiol.">
        <title>The Global Catalogue of Microorganisms (GCM) 10K type strain sequencing project: providing services to taxonomists for standard genome sequencing and annotation.</title>
        <authorList>
            <consortium name="The Broad Institute Genomics Platform"/>
            <consortium name="The Broad Institute Genome Sequencing Center for Infectious Disease"/>
            <person name="Wu L."/>
            <person name="Ma J."/>
        </authorList>
    </citation>
    <scope>NUCLEOTIDE SEQUENCE [LARGE SCALE GENOMIC DNA]</scope>
    <source>
        <strain evidence="3 4">JCM 9383</strain>
    </source>
</reference>
<feature type="domain" description="Isochorismatase-like" evidence="2">
    <location>
        <begin position="34"/>
        <end position="202"/>
    </location>
</feature>
<organism evidence="3 4">
    <name type="scientific">Saccharopolyspora taberi</name>
    <dbReference type="NCBI Taxonomy" id="60895"/>
    <lineage>
        <taxon>Bacteria</taxon>
        <taxon>Bacillati</taxon>
        <taxon>Actinomycetota</taxon>
        <taxon>Actinomycetes</taxon>
        <taxon>Pseudonocardiales</taxon>
        <taxon>Pseudonocardiaceae</taxon>
        <taxon>Saccharopolyspora</taxon>
    </lineage>
</organism>
<proteinExistence type="predicted"/>
<sequence>MTASLPTIPHYPLPSRASLPANTASWRPDPARAVLLIHDMQQYFVEPFAPAFRDGLVRGIARLRADADARGVPVAYTAQPGDMDAEQRGLLVDFWGPGMRRSEQDRRIVPDLAPRPGDWEFVKLRYSAFFRSDLLDRMRAAGRDQLVLTGVYAHIGVLATALDAFTHDVQAFLPAGALGDFSEADHRLALDYAARRCAVVLPEEEVFS</sequence>
<dbReference type="Gene3D" id="3.40.50.850">
    <property type="entry name" value="Isochorismatase-like"/>
    <property type="match status" value="1"/>
</dbReference>
<accession>A0ABN3V3M3</accession>
<dbReference type="SUPFAM" id="SSF52499">
    <property type="entry name" value="Isochorismatase-like hydrolases"/>
    <property type="match status" value="1"/>
</dbReference>
<dbReference type="InterPro" id="IPR000868">
    <property type="entry name" value="Isochorismatase-like_dom"/>
</dbReference>
<evidence type="ECO:0000256" key="1">
    <source>
        <dbReference type="ARBA" id="ARBA00022801"/>
    </source>
</evidence>
<evidence type="ECO:0000313" key="4">
    <source>
        <dbReference type="Proteomes" id="UP001500979"/>
    </source>
</evidence>
<protein>
    <submittedName>
        <fullName evidence="3">Isochorismatase family protein</fullName>
    </submittedName>
</protein>
<comment type="caution">
    <text evidence="3">The sequence shown here is derived from an EMBL/GenBank/DDBJ whole genome shotgun (WGS) entry which is preliminary data.</text>
</comment>
<dbReference type="Proteomes" id="UP001500979">
    <property type="component" value="Unassembled WGS sequence"/>
</dbReference>
<name>A0ABN3V3M3_9PSEU</name>
<dbReference type="InterPro" id="IPR016291">
    <property type="entry name" value="Isochorismatase"/>
</dbReference>
<keyword evidence="1" id="KW-0378">Hydrolase</keyword>
<dbReference type="InterPro" id="IPR050272">
    <property type="entry name" value="Isochorismatase-like_hydrls"/>
</dbReference>
<gene>
    <name evidence="3" type="ORF">GCM10010470_07570</name>
</gene>
<dbReference type="PRINTS" id="PR01398">
    <property type="entry name" value="ISCHRISMTASE"/>
</dbReference>
<dbReference type="RefSeq" id="WP_344677935.1">
    <property type="nucleotide sequence ID" value="NZ_BAAAUX010000003.1"/>
</dbReference>
<dbReference type="PANTHER" id="PTHR43540:SF3">
    <property type="entry name" value="ENTEROBACTIN SYNTHASE COMPONENT B"/>
    <property type="match status" value="1"/>
</dbReference>
<dbReference type="InterPro" id="IPR036380">
    <property type="entry name" value="Isochorismatase-like_sf"/>
</dbReference>